<dbReference type="Proteomes" id="UP000187455">
    <property type="component" value="Unassembled WGS sequence"/>
</dbReference>
<reference evidence="3 4" key="1">
    <citation type="journal article" date="2016" name="Mol. Biol. Evol.">
        <title>Genome-Wide Survey of Gut Fungi (Harpellales) Reveals the First Horizontally Transferred Ubiquitin Gene from a Mosquito Host.</title>
        <authorList>
            <person name="Wang Y."/>
            <person name="White M.M."/>
            <person name="Kvist S."/>
            <person name="Moncalvo J.M."/>
        </authorList>
    </citation>
    <scope>NUCLEOTIDE SEQUENCE [LARGE SCALE GENOMIC DNA]</scope>
    <source>
        <strain evidence="3 4">ALG-7-W6</strain>
    </source>
</reference>
<evidence type="ECO:0000259" key="2">
    <source>
        <dbReference type="Pfam" id="PF03184"/>
    </source>
</evidence>
<comment type="caution">
    <text evidence="3">The sequence shown here is derived from an EMBL/GenBank/DDBJ whole genome shotgun (WGS) entry which is preliminary data.</text>
</comment>
<accession>A0A1R0H4P9</accession>
<dbReference type="InterPro" id="IPR004875">
    <property type="entry name" value="DDE_SF_endonuclease_dom"/>
</dbReference>
<dbReference type="OrthoDB" id="125347at2759"/>
<organism evidence="3 4">
    <name type="scientific">Smittium mucronatum</name>
    <dbReference type="NCBI Taxonomy" id="133383"/>
    <lineage>
        <taxon>Eukaryota</taxon>
        <taxon>Fungi</taxon>
        <taxon>Fungi incertae sedis</taxon>
        <taxon>Zoopagomycota</taxon>
        <taxon>Kickxellomycotina</taxon>
        <taxon>Harpellomycetes</taxon>
        <taxon>Harpellales</taxon>
        <taxon>Legeriomycetaceae</taxon>
        <taxon>Smittium</taxon>
    </lineage>
</organism>
<evidence type="ECO:0000313" key="3">
    <source>
        <dbReference type="EMBL" id="OLY84086.1"/>
    </source>
</evidence>
<evidence type="ECO:0000313" key="4">
    <source>
        <dbReference type="Proteomes" id="UP000187455"/>
    </source>
</evidence>
<name>A0A1R0H4P9_9FUNG</name>
<feature type="compositionally biased region" description="Basic and acidic residues" evidence="1">
    <location>
        <begin position="489"/>
        <end position="502"/>
    </location>
</feature>
<gene>
    <name evidence="3" type="ORF">AYI68_g1758</name>
</gene>
<dbReference type="GO" id="GO:0003676">
    <property type="term" value="F:nucleic acid binding"/>
    <property type="evidence" value="ECO:0007669"/>
    <property type="project" value="InterPro"/>
</dbReference>
<sequence>MEGESIAQSSAISLDISHLLANKTDAIDENLEIAMNTVNNSDINLNPSSHNPIDMGLNDFHEKNTIVLTNLTNPTHKKHQSEEFINSDNVKEPLSYKSSFVPLVDSSEKNHTSIIEEVEKEISSEIFEKFSEAGTSENVGAKTDPIRNFQEKIKKTNLLISPVSYDKICLNFIAGIDNHNEILGSRVTAPLEIDSDSNGEINFSVSSPALLTKLNPKKTAKKIHSFSSRLLKLLGSLNVLRPNCDLNKNLSKIIRKTVNEIFLINSYVYRWNDEIFSQEFAKILNLFDQTTLRECVLNSNSFNSQWLNKFYSNYNSIFYKPRFIGNFPNIGLKRFERNHPYVEINTKSQFSEKYLKCISKYPSRNIFSVSFAGIFYRLLPNNILADLMLDGENYANEKIASILCCNSDGSEKMPLWLINSLIEPQNVSRSLARINATIDSHKNYQNLVKTSDSLDSIKTDQKIQEGSSNSKSSKISNKNNQSKKQNTTEVKDEVPNKDKLQESDPSDNFFDDDDPFYFRYNSESCISRTIFLEWLYWFDARVNGRKILLLLDEKYAFPSTEMPFLKNVKLLLVPSNISGSPKNLDLICSWKLNYRLRYYDYLLLKLGLSSTVFNIGIKSKELGFNNCIDPELISLVDTAYLLSDAWNCGVHPNFIISVFKRLQNFAHQIKTGSKHLSESENFSHNKDTFARDDLSFIELENQLDLLNLFFSKFQSQYEFSSTNSVINNAYNKGSDEREVRATFFDYYSIKLYSKFPVDYPKLYKKYKNDIKSNQNTLISSKNSIYVALDLGKLVHYPLEDQVTTEAFDDLALTNMSIADLIFEMRCITRPEKST</sequence>
<dbReference type="EMBL" id="LSSL01000622">
    <property type="protein sequence ID" value="OLY84086.1"/>
    <property type="molecule type" value="Genomic_DNA"/>
</dbReference>
<feature type="compositionally biased region" description="Low complexity" evidence="1">
    <location>
        <begin position="467"/>
        <end position="485"/>
    </location>
</feature>
<proteinExistence type="predicted"/>
<feature type="domain" description="DDE-1" evidence="2">
    <location>
        <begin position="508"/>
        <end position="659"/>
    </location>
</feature>
<dbReference type="STRING" id="133383.A0A1R0H4P9"/>
<feature type="region of interest" description="Disordered" evidence="1">
    <location>
        <begin position="459"/>
        <end position="508"/>
    </location>
</feature>
<evidence type="ECO:0000256" key="1">
    <source>
        <dbReference type="SAM" id="MobiDB-lite"/>
    </source>
</evidence>
<protein>
    <submittedName>
        <fullName evidence="3">CENP-B-like protein</fullName>
    </submittedName>
</protein>
<keyword evidence="4" id="KW-1185">Reference proteome</keyword>
<dbReference type="AlphaFoldDB" id="A0A1R0H4P9"/>
<dbReference type="Pfam" id="PF03184">
    <property type="entry name" value="DDE_1"/>
    <property type="match status" value="1"/>
</dbReference>